<dbReference type="RefSeq" id="WP_129893921.1">
    <property type="nucleotide sequence ID" value="NZ_CP035758.1"/>
</dbReference>
<accession>A0A4P6K4G3</accession>
<dbReference type="InterPro" id="IPR036188">
    <property type="entry name" value="FAD/NAD-bd_sf"/>
</dbReference>
<dbReference type="OrthoDB" id="9777740at2"/>
<dbReference type="EMBL" id="CP035758">
    <property type="protein sequence ID" value="QBD82852.1"/>
    <property type="molecule type" value="Genomic_DNA"/>
</dbReference>
<dbReference type="GO" id="GO:0046872">
    <property type="term" value="F:metal ion binding"/>
    <property type="evidence" value="ECO:0007669"/>
    <property type="project" value="UniProtKB-KW"/>
</dbReference>
<dbReference type="GO" id="GO:0016491">
    <property type="term" value="F:oxidoreductase activity"/>
    <property type="evidence" value="ECO:0007669"/>
    <property type="project" value="UniProtKB-KW"/>
</dbReference>
<protein>
    <submittedName>
        <fullName evidence="6">FAD-dependent oxidoreductase</fullName>
    </submittedName>
</protein>
<dbReference type="Proteomes" id="UP000290365">
    <property type="component" value="Chromosome"/>
</dbReference>
<evidence type="ECO:0000256" key="1">
    <source>
        <dbReference type="ARBA" id="ARBA00022485"/>
    </source>
</evidence>
<evidence type="ECO:0000313" key="6">
    <source>
        <dbReference type="EMBL" id="QBD82852.1"/>
    </source>
</evidence>
<dbReference type="Gene3D" id="3.50.50.60">
    <property type="entry name" value="FAD/NAD(P)-binding domain"/>
    <property type="match status" value="2"/>
</dbReference>
<dbReference type="GO" id="GO:0051539">
    <property type="term" value="F:4 iron, 4 sulfur cluster binding"/>
    <property type="evidence" value="ECO:0007669"/>
    <property type="project" value="UniProtKB-KW"/>
</dbReference>
<evidence type="ECO:0000256" key="3">
    <source>
        <dbReference type="ARBA" id="ARBA00023002"/>
    </source>
</evidence>
<gene>
    <name evidence="6" type="ORF">EPA93_45580</name>
</gene>
<keyword evidence="5" id="KW-0411">Iron-sulfur</keyword>
<keyword evidence="4" id="KW-0408">Iron</keyword>
<evidence type="ECO:0000256" key="2">
    <source>
        <dbReference type="ARBA" id="ARBA00022723"/>
    </source>
</evidence>
<dbReference type="AlphaFoldDB" id="A0A4P6K4G3"/>
<keyword evidence="3" id="KW-0560">Oxidoreductase</keyword>
<dbReference type="Pfam" id="PF12831">
    <property type="entry name" value="FAD_oxidored"/>
    <property type="match status" value="3"/>
</dbReference>
<evidence type="ECO:0000256" key="5">
    <source>
        <dbReference type="ARBA" id="ARBA00023014"/>
    </source>
</evidence>
<reference evidence="6 7" key="1">
    <citation type="submission" date="2019-01" db="EMBL/GenBank/DDBJ databases">
        <title>Ktedonosporobacter rubrisoli SCAWS-G2.</title>
        <authorList>
            <person name="Huang Y."/>
            <person name="Yan B."/>
        </authorList>
    </citation>
    <scope>NUCLEOTIDE SEQUENCE [LARGE SCALE GENOMIC DNA]</scope>
    <source>
        <strain evidence="6 7">SCAWS-G2</strain>
    </source>
</reference>
<name>A0A4P6K4G3_KTERU</name>
<dbReference type="SUPFAM" id="SSF51905">
    <property type="entry name" value="FAD/NAD(P)-binding domain"/>
    <property type="match status" value="2"/>
</dbReference>
<dbReference type="PANTHER" id="PTHR43498">
    <property type="entry name" value="FERREDOXIN:COB-COM HETERODISULFIDE REDUCTASE SUBUNIT A"/>
    <property type="match status" value="1"/>
</dbReference>
<keyword evidence="2" id="KW-0479">Metal-binding</keyword>
<evidence type="ECO:0000256" key="4">
    <source>
        <dbReference type="ARBA" id="ARBA00023004"/>
    </source>
</evidence>
<keyword evidence="7" id="KW-1185">Reference proteome</keyword>
<evidence type="ECO:0000313" key="7">
    <source>
        <dbReference type="Proteomes" id="UP000290365"/>
    </source>
</evidence>
<proteinExistence type="predicted"/>
<keyword evidence="1" id="KW-0004">4Fe-4S</keyword>
<sequence length="1048" mass="114446">MSVRSRPTSLPVEKVADLIIIGASCAGVALAHALACSQYRVALIEPRTYPGYEITTTLRPWMKVPTRLPMILRSWLEEASMVVNADEMIFHPDLLKRGLEQKLLEAGVELYYASFPCGLVFANEQLCGVVIGNKSGRQVILGKAVVDASEWGTLARLSRQPLLRCPSSSFIEARRTLEFTNVAPSLSGELEIPSELEVLHNRVTVHPAYPGQGHVFLECAYQLEFTDCDLPSRMALETHVRTSSMDVAAYLLDQHPAFSQASLAQGSPELWLPAPWRLEAAGAAHASIMVEGTSGACSLPTAAFISSIHNNLFILSTVAALAEDQQRKLLLEPLAAIQLGEGLASLVERAIQVVQLPDVADCQVQCAQAASEHTASSLDIYEPREPQRGRVYQRVAEAAEELPLLTEVDILVVGGGTSGVPAAVEAATSGMKTALLEMNTGLGGTGTLGGVNSYWYGRRVGFTAQLDAHYLAEAARFGEREDAARWNIEVRMQALLRWAIRSGIEIFFRTLVVGALRQGNKVCGVIVATPDGLYAVRARVIIDASGDGDVAAFAGAHFSYGSARDRLPLWYSLAQFVQPGLTRNNFTSAVDISNVHDYTRAILAGRRRDSAYDHGVYIAPRETRHILGEITHTLTDQLTLRRFCDVINICFSNYDVKGKSAADWVLWGLLPPNVESEIAYRAVLPSGLDGILVAGKAFSCTHDALSATRMQADLQNLGGACAVAAVVALQQGVALRDVNIRQVQQRLIAYGVLPDAILTRSISTEEPSTKELADLVASLSGDEPFYIDMDFADVQREPMLLVRVCTAGARIIPLLEEAYSASQGKRQLLLARILAWYGSQVGVACLLEAVEEQLASGQLPARMKKIRHAGYPPDQGAMPELCYLLYTLGMTRDERTIPVLARIVSLLEPSPEHFRDRIKGTFYYVDAICYVAERLGSPLAIPALLSLHRKDGLHGLSTTTFQTDFFEERIAYLEVVIGRALARCASPEGVDILISYLDDARTLLAEHAHDELIAISGEDLGKDKAAWATWLKRHVHTLQPRPWLARID</sequence>
<dbReference type="KEGG" id="kbs:EPA93_45580"/>
<organism evidence="6 7">
    <name type="scientific">Ktedonosporobacter rubrisoli</name>
    <dbReference type="NCBI Taxonomy" id="2509675"/>
    <lineage>
        <taxon>Bacteria</taxon>
        <taxon>Bacillati</taxon>
        <taxon>Chloroflexota</taxon>
        <taxon>Ktedonobacteria</taxon>
        <taxon>Ktedonobacterales</taxon>
        <taxon>Ktedonosporobacteraceae</taxon>
        <taxon>Ktedonosporobacter</taxon>
    </lineage>
</organism>
<dbReference type="InterPro" id="IPR039650">
    <property type="entry name" value="HdrA-like"/>
</dbReference>
<dbReference type="PANTHER" id="PTHR43498:SF1">
    <property type="entry name" value="COB--COM HETERODISULFIDE REDUCTASE IRON-SULFUR SUBUNIT A"/>
    <property type="match status" value="1"/>
</dbReference>